<protein>
    <recommendedName>
        <fullName evidence="6">TraB</fullName>
    </recommendedName>
</protein>
<evidence type="ECO:0000256" key="2">
    <source>
        <dbReference type="SAM" id="MobiDB-lite"/>
    </source>
</evidence>
<dbReference type="RefSeq" id="WP_311708675.1">
    <property type="nucleotide sequence ID" value="NZ_JAVREL010000034.1"/>
</dbReference>
<keyword evidence="3" id="KW-1133">Transmembrane helix</keyword>
<keyword evidence="1" id="KW-0175">Coiled coil</keyword>
<keyword evidence="3" id="KW-0812">Transmembrane</keyword>
<feature type="region of interest" description="Disordered" evidence="2">
    <location>
        <begin position="1"/>
        <end position="20"/>
    </location>
</feature>
<evidence type="ECO:0000313" key="4">
    <source>
        <dbReference type="EMBL" id="MDT0347548.1"/>
    </source>
</evidence>
<keyword evidence="5" id="KW-1185">Reference proteome</keyword>
<sequence length="730" mass="78999">MMARKEDTFGGGRRGPWWGPRRGGAFDSEVGTGRNWGPIITYGGPWALTVGGWPAVELTHLAVQNNPTAMSLTALAMSGAGYGIAALLRRLDIRAKADKDTRIAHTVNCTALSVGAVGGTVVGLDSALMAGTWFITGFSLSIANNVWSKFGSSRKAKSEKTSKWALLEENLGLAKHEVQNVETNGKGTVFADIEATGGATAEDLARKIPAMAAALHVGKDRITHTTDEDDASKVRLRIQSGDFLKAGRSWRGPSAFGASIADTPLRYGFYEDGEDVLINIVGPAMREPGPVPSMNVEHCIAMGVNGAGKTFGVSVILADAMTRSEVSVAVIDCSKPDQDYGHIRHGVDLFIRNPGDARRFFKKMPDVIKARTDDLARGGYKNWTPGCGLNFLIVVAEEAADYAADSKGYQKILRTARSAGIWIITSIQRATHNNIDTEARANSPAGLCFGLRDGADAQYCLPDEAIDQGAWPQWANRKPGYHYLAGLGAPEDRWAVKARTELGAPAELAAAVSAGTAVRTPLDTVTIGAFGELWNNREVFDTPLLPAEDGPDGQPPRPVAPPPPRAAAGGWPEEETDHDLDDDDAAREVEELEEAMATEVEELEDMLQDVLDQDPEPGEYEGLTLDTAIPDPDEEEAPVLDLGHPTPEEDRLTSAQARDAVLARLDEWIRTGKQDFYPRELNDILLRVDIGDSRRWFYRLRDKLIADGFISEDEGDDGFGRYDILRSPLA</sequence>
<evidence type="ECO:0008006" key="6">
    <source>
        <dbReference type="Google" id="ProtNLM"/>
    </source>
</evidence>
<dbReference type="EMBL" id="JAVREL010000034">
    <property type="protein sequence ID" value="MDT0347548.1"/>
    <property type="molecule type" value="Genomic_DNA"/>
</dbReference>
<feature type="transmembrane region" description="Helical" evidence="3">
    <location>
        <begin position="69"/>
        <end position="91"/>
    </location>
</feature>
<reference evidence="5" key="1">
    <citation type="submission" date="2023-07" db="EMBL/GenBank/DDBJ databases">
        <title>30 novel species of actinomycetes from the DSMZ collection.</title>
        <authorList>
            <person name="Nouioui I."/>
        </authorList>
    </citation>
    <scope>NUCLEOTIDE SEQUENCE [LARGE SCALE GENOMIC DNA]</scope>
    <source>
        <strain evidence="5">DSM 44938</strain>
    </source>
</reference>
<feature type="compositionally biased region" description="Pro residues" evidence="2">
    <location>
        <begin position="553"/>
        <end position="565"/>
    </location>
</feature>
<dbReference type="InterPro" id="IPR027417">
    <property type="entry name" value="P-loop_NTPase"/>
</dbReference>
<feature type="coiled-coil region" evidence="1">
    <location>
        <begin position="582"/>
        <end position="613"/>
    </location>
</feature>
<dbReference type="Proteomes" id="UP001183246">
    <property type="component" value="Unassembled WGS sequence"/>
</dbReference>
<evidence type="ECO:0000256" key="1">
    <source>
        <dbReference type="SAM" id="Coils"/>
    </source>
</evidence>
<dbReference type="SUPFAM" id="SSF52540">
    <property type="entry name" value="P-loop containing nucleoside triphosphate hydrolases"/>
    <property type="match status" value="1"/>
</dbReference>
<evidence type="ECO:0000256" key="3">
    <source>
        <dbReference type="SAM" id="Phobius"/>
    </source>
</evidence>
<name>A0ABU2N202_9ACTN</name>
<evidence type="ECO:0000313" key="5">
    <source>
        <dbReference type="Proteomes" id="UP001183246"/>
    </source>
</evidence>
<proteinExistence type="predicted"/>
<accession>A0ABU2N202</accession>
<feature type="compositionally biased region" description="Acidic residues" evidence="2">
    <location>
        <begin position="572"/>
        <end position="581"/>
    </location>
</feature>
<feature type="region of interest" description="Disordered" evidence="2">
    <location>
        <begin position="542"/>
        <end position="581"/>
    </location>
</feature>
<dbReference type="Gene3D" id="3.40.50.300">
    <property type="entry name" value="P-loop containing nucleotide triphosphate hydrolases"/>
    <property type="match status" value="1"/>
</dbReference>
<keyword evidence="3" id="KW-0472">Membrane</keyword>
<organism evidence="4 5">
    <name type="scientific">Streptomyces litchfieldiae</name>
    <dbReference type="NCBI Taxonomy" id="3075543"/>
    <lineage>
        <taxon>Bacteria</taxon>
        <taxon>Bacillati</taxon>
        <taxon>Actinomycetota</taxon>
        <taxon>Actinomycetes</taxon>
        <taxon>Kitasatosporales</taxon>
        <taxon>Streptomycetaceae</taxon>
        <taxon>Streptomyces</taxon>
    </lineage>
</organism>
<gene>
    <name evidence="4" type="ORF">RM590_34015</name>
</gene>
<comment type="caution">
    <text evidence="4">The sequence shown here is derived from an EMBL/GenBank/DDBJ whole genome shotgun (WGS) entry which is preliminary data.</text>
</comment>